<feature type="compositionally biased region" description="Low complexity" evidence="1">
    <location>
        <begin position="1380"/>
        <end position="1402"/>
    </location>
</feature>
<proteinExistence type="predicted"/>
<protein>
    <submittedName>
        <fullName evidence="2">Uncharacterized protein</fullName>
    </submittedName>
</protein>
<name>A0AAD2FV44_9STRA</name>
<comment type="caution">
    <text evidence="2">The sequence shown here is derived from an EMBL/GenBank/DDBJ whole genome shotgun (WGS) entry which is preliminary data.</text>
</comment>
<feature type="compositionally biased region" description="Basic and acidic residues" evidence="1">
    <location>
        <begin position="1127"/>
        <end position="1141"/>
    </location>
</feature>
<feature type="region of interest" description="Disordered" evidence="1">
    <location>
        <begin position="1377"/>
        <end position="1432"/>
    </location>
</feature>
<dbReference type="InterPro" id="IPR016024">
    <property type="entry name" value="ARM-type_fold"/>
</dbReference>
<feature type="compositionally biased region" description="Acidic residues" evidence="1">
    <location>
        <begin position="594"/>
        <end position="623"/>
    </location>
</feature>
<feature type="region of interest" description="Disordered" evidence="1">
    <location>
        <begin position="484"/>
        <end position="682"/>
    </location>
</feature>
<keyword evidence="3" id="KW-1185">Reference proteome</keyword>
<feature type="compositionally biased region" description="Basic and acidic residues" evidence="1">
    <location>
        <begin position="484"/>
        <end position="504"/>
    </location>
</feature>
<dbReference type="Gene3D" id="1.25.10.10">
    <property type="entry name" value="Leucine-rich Repeat Variant"/>
    <property type="match status" value="2"/>
</dbReference>
<feature type="compositionally biased region" description="Basic and acidic residues" evidence="1">
    <location>
        <begin position="656"/>
        <end position="677"/>
    </location>
</feature>
<feature type="compositionally biased region" description="Basic and acidic residues" evidence="1">
    <location>
        <begin position="1420"/>
        <end position="1432"/>
    </location>
</feature>
<dbReference type="EMBL" id="CAKOGP040001847">
    <property type="protein sequence ID" value="CAJ1953888.1"/>
    <property type="molecule type" value="Genomic_DNA"/>
</dbReference>
<gene>
    <name evidence="2" type="ORF">CYCCA115_LOCUS14485</name>
</gene>
<evidence type="ECO:0000313" key="3">
    <source>
        <dbReference type="Proteomes" id="UP001295423"/>
    </source>
</evidence>
<organism evidence="2 3">
    <name type="scientific">Cylindrotheca closterium</name>
    <dbReference type="NCBI Taxonomy" id="2856"/>
    <lineage>
        <taxon>Eukaryota</taxon>
        <taxon>Sar</taxon>
        <taxon>Stramenopiles</taxon>
        <taxon>Ochrophyta</taxon>
        <taxon>Bacillariophyta</taxon>
        <taxon>Bacillariophyceae</taxon>
        <taxon>Bacillariophycidae</taxon>
        <taxon>Bacillariales</taxon>
        <taxon>Bacillariaceae</taxon>
        <taxon>Cylindrotheca</taxon>
    </lineage>
</organism>
<feature type="compositionally biased region" description="Acidic residues" evidence="1">
    <location>
        <begin position="540"/>
        <end position="551"/>
    </location>
</feature>
<feature type="compositionally biased region" description="Basic and acidic residues" evidence="1">
    <location>
        <begin position="624"/>
        <end position="639"/>
    </location>
</feature>
<feature type="compositionally biased region" description="Acidic residues" evidence="1">
    <location>
        <begin position="1108"/>
        <end position="1117"/>
    </location>
</feature>
<evidence type="ECO:0000256" key="1">
    <source>
        <dbReference type="SAM" id="MobiDB-lite"/>
    </source>
</evidence>
<dbReference type="SUPFAM" id="SSF48371">
    <property type="entry name" value="ARM repeat"/>
    <property type="match status" value="1"/>
</dbReference>
<accession>A0AAD2FV44</accession>
<evidence type="ECO:0000313" key="2">
    <source>
        <dbReference type="EMBL" id="CAJ1953888.1"/>
    </source>
</evidence>
<feature type="compositionally biased region" description="Basic and acidic residues" evidence="1">
    <location>
        <begin position="516"/>
        <end position="539"/>
    </location>
</feature>
<feature type="region of interest" description="Disordered" evidence="1">
    <location>
        <begin position="1088"/>
        <end position="1185"/>
    </location>
</feature>
<feature type="compositionally biased region" description="Polar residues" evidence="1">
    <location>
        <begin position="294"/>
        <end position="305"/>
    </location>
</feature>
<feature type="region of interest" description="Disordered" evidence="1">
    <location>
        <begin position="274"/>
        <end position="311"/>
    </location>
</feature>
<dbReference type="InterPro" id="IPR011989">
    <property type="entry name" value="ARM-like"/>
</dbReference>
<reference evidence="2" key="1">
    <citation type="submission" date="2023-08" db="EMBL/GenBank/DDBJ databases">
        <authorList>
            <person name="Audoor S."/>
            <person name="Bilcke G."/>
        </authorList>
    </citation>
    <scope>NUCLEOTIDE SEQUENCE</scope>
</reference>
<feature type="compositionally biased region" description="Polar residues" evidence="1">
    <location>
        <begin position="274"/>
        <end position="287"/>
    </location>
</feature>
<feature type="compositionally biased region" description="Basic residues" evidence="1">
    <location>
        <begin position="1410"/>
        <end position="1419"/>
    </location>
</feature>
<feature type="compositionally biased region" description="Polar residues" evidence="1">
    <location>
        <begin position="552"/>
        <end position="565"/>
    </location>
</feature>
<sequence length="1654" mass="180607">MIGDGHIFHPNTSALAQLFWAPCNKNCIAMKEEVQNGPLMDQHQRQKGYNLPPVKTVFGTVEEILEQRTEESDANTYQDGSRGVMSEDEISGMVQDALFKARKATQSLSPHKQSSGAQKPYTSFFPSLENMISTSRSTTLQHAQSLLNGKTTVSPSTDSQRDQPDGYVIYENPSEQTGGYGGVEHAAQSAAMKYVQTMSPSANMMANPSDYVIRKVEDEIANAKKVAQEAFNRVKCGGASNEEIERNPPQIVDLTDAEDVQTFDDRETIQLAASSTWRSEGPNSTWRSEGPHSTWRSEGPSSTWRSAEDGEEPLDSMVLDSMVSEDYGLVYGYSVAPSMSSIGQPTVFCSLDNPIIRAMEHTAAGMNIIDLTNHVEYVSPPRSRDAQLRAVSPTQNSVTSVGSEDFGPLNAIEKVDTSEKRDMKKTRVKTYPILPLSQETTVKALEDSRKSDTEKADIKMAAAVSMKQESRADRLRKLRQPMHIVKEDSHEDSQGNPDDQDKMTLDQGTEVPANDCMDKEMVAKKQKDSDDKVESKENQEAADEEANDESVTEQQAEKTFTNSVETAEVVNDSHISKEEPVVTEPVESKATCLDENEVDAEPVTDQQVEEALIDSVETAETDEDPHSEKEESRTVKTETENETLIDLGETTEDVMEDSHNDTAESRTFRAETARDATDEGPLDLASGFGKLMSLFQDRDERKGLTFRAKSKEIGSEDNAEVISNDASVAQRPDTQAEPSTEDVNEENIEVRYDSDEVECPDNFETTSEKCLEGEGASVEESANDNTADAENMTMDEQATNIQPEGVSYVTPVQSPRNAADVIIALGGFFGGASHDNGIPVSAASEGANANALEKEPADDPEVQHDTAADVNNALGNFGASHDDGIQVAAASKGRTNADAVEEEPAKDPEVQHDTAAGAINALGNFGASRDDEIQVAGACEGHANANVVEGEPENDPEVQHDTATDVINELGNFGASHDDEIQFAAGREGHTNVIEEEPANDPEVQHDQHEKEAKHPLFAFFDAAREARARDFAALGLGFMAATEKQTESKAPLPEVIDGSMEGQQFSAVLAKSGESNEKNSLIEVAPTTPSMDGQLMPSPVPSQYTAEDNEYCEEEETSTHNVGQAEDVRHEAEAEQHDNEESTPPFDPLGSLYRTCVPEKELGPESTRVSLKNKYSDPPGEYTTRSEEDIINANRVEAPIPQLCVLEPTDEIQKLQASIMGESVTRRFNACGALKMFAMNKSNQLALARTDGFFDALIVALTTDLVGKDREAAFGTRTRALEILLRVCMQKENRVVIFYHPDLVESIVCCAAEDSGEIRMAACSVLAMIAKSGHLREPMAQVEDLLDVLAASLLGTDSQKAQPVKQLDEVHENDANYASDEFSSGSDSSSDASSSLESEISYATTSGRNKQHRQSTKLKQKEMEEKKKETKKQVTTNACAALLHLSKQCAAGHFMCHSTSLLNALLILSQQYEHPMHTKCLEILCNLTRLPSNDEILAEHPSVVPVMLRLSTSEREEDRVWALRMLQNISASAAGKHVLVSAFALELLSMSVLRTQAEEQKAAMAALFNLSTDPGCLMAITNTSDVLSSLVLVAQDMNTISEVRMMACDMLATIGLWFQKIAGGSTVPDGVKETVLPSNVTTGWKRWDEEIKC</sequence>
<dbReference type="Proteomes" id="UP001295423">
    <property type="component" value="Unassembled WGS sequence"/>
</dbReference>
<feature type="region of interest" description="Disordered" evidence="1">
    <location>
        <begin position="891"/>
        <end position="910"/>
    </location>
</feature>
<feature type="region of interest" description="Disordered" evidence="1">
    <location>
        <begin position="715"/>
        <end position="744"/>
    </location>
</feature>
<feature type="compositionally biased region" description="Polar residues" evidence="1">
    <location>
        <begin position="724"/>
        <end position="738"/>
    </location>
</feature>